<comment type="caution">
    <text evidence="2">The sequence shown here is derived from an EMBL/GenBank/DDBJ whole genome shotgun (WGS) entry which is preliminary data.</text>
</comment>
<dbReference type="AlphaFoldDB" id="A0A1F5YTT8"/>
<gene>
    <name evidence="2" type="ORF">A2W14_03800</name>
</gene>
<protein>
    <submittedName>
        <fullName evidence="2">Uncharacterized protein</fullName>
    </submittedName>
</protein>
<dbReference type="EMBL" id="MFJA01000021">
    <property type="protein sequence ID" value="OGG03621.1"/>
    <property type="molecule type" value="Genomic_DNA"/>
</dbReference>
<keyword evidence="1" id="KW-0812">Transmembrane</keyword>
<keyword evidence="1" id="KW-1133">Transmembrane helix</keyword>
<feature type="transmembrane region" description="Helical" evidence="1">
    <location>
        <begin position="59"/>
        <end position="80"/>
    </location>
</feature>
<dbReference type="Proteomes" id="UP000176665">
    <property type="component" value="Unassembled WGS sequence"/>
</dbReference>
<reference evidence="2 3" key="1">
    <citation type="journal article" date="2016" name="Nat. Commun.">
        <title>Thousands of microbial genomes shed light on interconnected biogeochemical processes in an aquifer system.</title>
        <authorList>
            <person name="Anantharaman K."/>
            <person name="Brown C.T."/>
            <person name="Hug L.A."/>
            <person name="Sharon I."/>
            <person name="Castelle C.J."/>
            <person name="Probst A.J."/>
            <person name="Thomas B.C."/>
            <person name="Singh A."/>
            <person name="Wilkins M.J."/>
            <person name="Karaoz U."/>
            <person name="Brodie E.L."/>
            <person name="Williams K.H."/>
            <person name="Hubbard S.S."/>
            <person name="Banfield J.F."/>
        </authorList>
    </citation>
    <scope>NUCLEOTIDE SEQUENCE [LARGE SCALE GENOMIC DNA]</scope>
</reference>
<evidence type="ECO:0000313" key="3">
    <source>
        <dbReference type="Proteomes" id="UP000176665"/>
    </source>
</evidence>
<keyword evidence="1" id="KW-0472">Membrane</keyword>
<accession>A0A1F5YTT8</accession>
<evidence type="ECO:0000256" key="1">
    <source>
        <dbReference type="SAM" id="Phobius"/>
    </source>
</evidence>
<organism evidence="2 3">
    <name type="scientific">Candidatus Gottesmanbacteria bacterium RBG_16_37_8</name>
    <dbReference type="NCBI Taxonomy" id="1798371"/>
    <lineage>
        <taxon>Bacteria</taxon>
        <taxon>Candidatus Gottesmaniibacteriota</taxon>
    </lineage>
</organism>
<evidence type="ECO:0000313" key="2">
    <source>
        <dbReference type="EMBL" id="OGG03621.1"/>
    </source>
</evidence>
<sequence>MAAWTANGRRAFLDAIEHMDVIPPHAHFEQWAQGPGIKDVKYMNIHDMRNQIHANNADVWLEILLLGVALATAITIYRAFTAKSEEDEGGGGH</sequence>
<name>A0A1F5YTT8_9BACT</name>
<proteinExistence type="predicted"/>